<protein>
    <recommendedName>
        <fullName evidence="4">Lipoprotein</fullName>
    </recommendedName>
</protein>
<accession>A0A9D1NMK2</accession>
<feature type="chain" id="PRO_5039005947" description="Lipoprotein" evidence="1">
    <location>
        <begin position="22"/>
        <end position="201"/>
    </location>
</feature>
<evidence type="ECO:0000256" key="1">
    <source>
        <dbReference type="SAM" id="SignalP"/>
    </source>
</evidence>
<feature type="signal peptide" evidence="1">
    <location>
        <begin position="1"/>
        <end position="21"/>
    </location>
</feature>
<evidence type="ECO:0000313" key="2">
    <source>
        <dbReference type="EMBL" id="HIV09454.1"/>
    </source>
</evidence>
<dbReference type="AlphaFoldDB" id="A0A9D1NMK2"/>
<proteinExistence type="predicted"/>
<dbReference type="Proteomes" id="UP000886845">
    <property type="component" value="Unassembled WGS sequence"/>
</dbReference>
<keyword evidence="1" id="KW-0732">Signal</keyword>
<dbReference type="EMBL" id="DVOR01000159">
    <property type="protein sequence ID" value="HIV09454.1"/>
    <property type="molecule type" value="Genomic_DNA"/>
</dbReference>
<dbReference type="PROSITE" id="PS51257">
    <property type="entry name" value="PROKAR_LIPOPROTEIN"/>
    <property type="match status" value="1"/>
</dbReference>
<evidence type="ECO:0000313" key="3">
    <source>
        <dbReference type="Proteomes" id="UP000886845"/>
    </source>
</evidence>
<reference evidence="2" key="1">
    <citation type="submission" date="2020-10" db="EMBL/GenBank/DDBJ databases">
        <authorList>
            <person name="Gilroy R."/>
        </authorList>
    </citation>
    <scope>NUCLEOTIDE SEQUENCE</scope>
    <source>
        <strain evidence="2">35461</strain>
    </source>
</reference>
<gene>
    <name evidence="2" type="ORF">IAC79_05010</name>
</gene>
<reference evidence="2" key="2">
    <citation type="journal article" date="2021" name="PeerJ">
        <title>Extensive microbial diversity within the chicken gut microbiome revealed by metagenomics and culture.</title>
        <authorList>
            <person name="Gilroy R."/>
            <person name="Ravi A."/>
            <person name="Getino M."/>
            <person name="Pursley I."/>
            <person name="Horton D.L."/>
            <person name="Alikhan N.F."/>
            <person name="Baker D."/>
            <person name="Gharbi K."/>
            <person name="Hall N."/>
            <person name="Watson M."/>
            <person name="Adriaenssens E.M."/>
            <person name="Foster-Nyarko E."/>
            <person name="Jarju S."/>
            <person name="Secka A."/>
            <person name="Antonio M."/>
            <person name="Oren A."/>
            <person name="Chaudhuri R.R."/>
            <person name="La Ragione R."/>
            <person name="Hildebrand F."/>
            <person name="Pallen M.J."/>
        </authorList>
    </citation>
    <scope>NUCLEOTIDE SEQUENCE</scope>
    <source>
        <strain evidence="2">35461</strain>
    </source>
</reference>
<organism evidence="2 3">
    <name type="scientific">Candidatus Spyradenecus faecavium</name>
    <dbReference type="NCBI Taxonomy" id="2840947"/>
    <lineage>
        <taxon>Bacteria</taxon>
        <taxon>Pseudomonadati</taxon>
        <taxon>Lentisphaerota</taxon>
        <taxon>Lentisphaeria</taxon>
        <taxon>Lentisphaerales</taxon>
        <taxon>Lentisphaeraceae</taxon>
        <taxon>Lentisphaeraceae incertae sedis</taxon>
        <taxon>Candidatus Spyradenecus</taxon>
    </lineage>
</organism>
<name>A0A9D1NMK2_9BACT</name>
<sequence>MKPVHPFFALLVGALSLAGCAAPVQEAVAPKPVAAPAPAPLAPQTRQPTLLDRWVAEARTPSAVTCDVDPNEAPNAVARFQALSARVTALYRTIYDDAKRVADGTMPAPEPVPGIDWRTTAQTYITSRYQAAVGDIESARKDLAAYVEAIGDDDAITNSVQRTRLRMRLGQGAARLETLLDDAARAATLMREQGLADTSAK</sequence>
<comment type="caution">
    <text evidence="2">The sequence shown here is derived from an EMBL/GenBank/DDBJ whole genome shotgun (WGS) entry which is preliminary data.</text>
</comment>
<evidence type="ECO:0008006" key="4">
    <source>
        <dbReference type="Google" id="ProtNLM"/>
    </source>
</evidence>